<evidence type="ECO:0000256" key="4">
    <source>
        <dbReference type="ARBA" id="ARBA00022692"/>
    </source>
</evidence>
<keyword evidence="8 10" id="KW-0472">Membrane</keyword>
<dbReference type="GO" id="GO:0019367">
    <property type="term" value="P:fatty acid elongation, saturated fatty acid"/>
    <property type="evidence" value="ECO:0007669"/>
    <property type="project" value="TreeGrafter"/>
</dbReference>
<comment type="similarity">
    <text evidence="10">Belongs to the ELO family.</text>
</comment>
<keyword evidence="12" id="KW-1185">Reference proteome</keyword>
<dbReference type="PANTHER" id="PTHR11157">
    <property type="entry name" value="FATTY ACID ACYL TRANSFERASE-RELATED"/>
    <property type="match status" value="1"/>
</dbReference>
<dbReference type="InterPro" id="IPR002076">
    <property type="entry name" value="ELO_fam"/>
</dbReference>
<comment type="subcellular location">
    <subcellularLocation>
        <location evidence="1">Membrane</location>
        <topology evidence="1">Multi-pass membrane protein</topology>
    </subcellularLocation>
</comment>
<keyword evidence="3 10" id="KW-0808">Transferase</keyword>
<dbReference type="OMA" id="VSHHAFI"/>
<evidence type="ECO:0000256" key="9">
    <source>
        <dbReference type="ARBA" id="ARBA00023160"/>
    </source>
</evidence>
<name>A0A9Q0M6J4_BLOTA</name>
<evidence type="ECO:0000256" key="7">
    <source>
        <dbReference type="ARBA" id="ARBA00023098"/>
    </source>
</evidence>
<evidence type="ECO:0000256" key="3">
    <source>
        <dbReference type="ARBA" id="ARBA00022679"/>
    </source>
</evidence>
<feature type="transmembrane region" description="Helical" evidence="10">
    <location>
        <begin position="34"/>
        <end position="52"/>
    </location>
</feature>
<proteinExistence type="inferred from homology"/>
<keyword evidence="7 10" id="KW-0443">Lipid metabolism</keyword>
<dbReference type="GO" id="GO:0042761">
    <property type="term" value="P:very long-chain fatty acid biosynthetic process"/>
    <property type="evidence" value="ECO:0007669"/>
    <property type="project" value="TreeGrafter"/>
</dbReference>
<keyword evidence="6 10" id="KW-1133">Transmembrane helix</keyword>
<dbReference type="OrthoDB" id="434092at2759"/>
<feature type="transmembrane region" description="Helical" evidence="10">
    <location>
        <begin position="64"/>
        <end position="83"/>
    </location>
</feature>
<reference evidence="11" key="1">
    <citation type="submission" date="2022-12" db="EMBL/GenBank/DDBJ databases">
        <title>Genome assemblies of Blomia tropicalis.</title>
        <authorList>
            <person name="Cui Y."/>
        </authorList>
    </citation>
    <scope>NUCLEOTIDE SEQUENCE</scope>
    <source>
        <tissue evidence="11">Adult mites</tissue>
    </source>
</reference>
<dbReference type="EC" id="2.3.1.199" evidence="10"/>
<evidence type="ECO:0000256" key="10">
    <source>
        <dbReference type="RuleBase" id="RU361115"/>
    </source>
</evidence>
<evidence type="ECO:0000256" key="2">
    <source>
        <dbReference type="ARBA" id="ARBA00022516"/>
    </source>
</evidence>
<accession>A0A9Q0M6J4</accession>
<evidence type="ECO:0000313" key="11">
    <source>
        <dbReference type="EMBL" id="KAJ6219493.1"/>
    </source>
</evidence>
<dbReference type="EMBL" id="JAPWDV010000002">
    <property type="protein sequence ID" value="KAJ6219493.1"/>
    <property type="molecule type" value="Genomic_DNA"/>
</dbReference>
<organism evidence="11 12">
    <name type="scientific">Blomia tropicalis</name>
    <name type="common">Mite</name>
    <dbReference type="NCBI Taxonomy" id="40697"/>
    <lineage>
        <taxon>Eukaryota</taxon>
        <taxon>Metazoa</taxon>
        <taxon>Ecdysozoa</taxon>
        <taxon>Arthropoda</taxon>
        <taxon>Chelicerata</taxon>
        <taxon>Arachnida</taxon>
        <taxon>Acari</taxon>
        <taxon>Acariformes</taxon>
        <taxon>Sarcoptiformes</taxon>
        <taxon>Astigmata</taxon>
        <taxon>Glycyphagoidea</taxon>
        <taxon>Echimyopodidae</taxon>
        <taxon>Blomia</taxon>
    </lineage>
</organism>
<keyword evidence="9 10" id="KW-0275">Fatty acid biosynthesis</keyword>
<keyword evidence="2 10" id="KW-0444">Lipid biosynthesis</keyword>
<dbReference type="AlphaFoldDB" id="A0A9Q0M6J4"/>
<dbReference type="GO" id="GO:0005789">
    <property type="term" value="C:endoplasmic reticulum membrane"/>
    <property type="evidence" value="ECO:0007669"/>
    <property type="project" value="TreeGrafter"/>
</dbReference>
<dbReference type="GO" id="GO:0034625">
    <property type="term" value="P:fatty acid elongation, monounsaturated fatty acid"/>
    <property type="evidence" value="ECO:0007669"/>
    <property type="project" value="TreeGrafter"/>
</dbReference>
<dbReference type="PANTHER" id="PTHR11157:SF69">
    <property type="entry name" value="ELONGATION OF VERY LONG CHAIN FATTY ACIDS PROTEIN 7"/>
    <property type="match status" value="1"/>
</dbReference>
<feature type="transmembrane region" description="Helical" evidence="10">
    <location>
        <begin position="234"/>
        <end position="258"/>
    </location>
</feature>
<feature type="transmembrane region" description="Helical" evidence="10">
    <location>
        <begin position="172"/>
        <end position="196"/>
    </location>
</feature>
<evidence type="ECO:0000256" key="1">
    <source>
        <dbReference type="ARBA" id="ARBA00004141"/>
    </source>
</evidence>
<dbReference type="Proteomes" id="UP001142055">
    <property type="component" value="Chromosome 2"/>
</dbReference>
<protein>
    <recommendedName>
        <fullName evidence="10">Elongation of very long chain fatty acids protein</fullName>
        <ecNumber evidence="10">2.3.1.199</ecNumber>
    </recommendedName>
    <alternativeName>
        <fullName evidence="10">Very-long-chain 3-oxoacyl-CoA synthase</fullName>
    </alternativeName>
</protein>
<keyword evidence="4 10" id="KW-0812">Transmembrane</keyword>
<gene>
    <name evidence="11" type="ORF">RDWZM_005305</name>
</gene>
<keyword evidence="5 10" id="KW-0276">Fatty acid metabolism</keyword>
<sequence length="295" mass="34786">MSNIGQHIDYYMVQFWIEYGDKRSADYFMVRNGLYGPLATLIGYFILVTQIGPRWMSGRKPFDLKVILLAYNCLMVLLNMWFFSETLRNYRFGLDMFDFEYPRSDDLSKSAMQKVSMCQFYLMSKYLDLLDTIFFVLRRKQSQVTKLHLYHHISVPLLGWIVLRVVPTNGPVIIFALLNTLIHVVMYSYYTLAALGPSLRPYLWWKKYVTLLQIYQFVIYSIFSWLFAYRQRGYPLSLQLLACTQPIIFLILFSQFYIRSYGNKSIVASRSDVSTLIKPLYFIINGRTNKIGRDG</sequence>
<evidence type="ECO:0000256" key="6">
    <source>
        <dbReference type="ARBA" id="ARBA00022989"/>
    </source>
</evidence>
<evidence type="ECO:0000256" key="8">
    <source>
        <dbReference type="ARBA" id="ARBA00023136"/>
    </source>
</evidence>
<comment type="catalytic activity">
    <reaction evidence="10">
        <text>a very-long-chain acyl-CoA + malonyl-CoA + H(+) = a very-long-chain 3-oxoacyl-CoA + CO2 + CoA</text>
        <dbReference type="Rhea" id="RHEA:32727"/>
        <dbReference type="ChEBI" id="CHEBI:15378"/>
        <dbReference type="ChEBI" id="CHEBI:16526"/>
        <dbReference type="ChEBI" id="CHEBI:57287"/>
        <dbReference type="ChEBI" id="CHEBI:57384"/>
        <dbReference type="ChEBI" id="CHEBI:90725"/>
        <dbReference type="ChEBI" id="CHEBI:90736"/>
        <dbReference type="EC" id="2.3.1.199"/>
    </reaction>
</comment>
<dbReference type="GO" id="GO:0034626">
    <property type="term" value="P:fatty acid elongation, polyunsaturated fatty acid"/>
    <property type="evidence" value="ECO:0007669"/>
    <property type="project" value="TreeGrafter"/>
</dbReference>
<dbReference type="GO" id="GO:0009922">
    <property type="term" value="F:fatty acid elongase activity"/>
    <property type="evidence" value="ECO:0007669"/>
    <property type="project" value="UniProtKB-EC"/>
</dbReference>
<comment type="caution">
    <text evidence="11">The sequence shown here is derived from an EMBL/GenBank/DDBJ whole genome shotgun (WGS) entry which is preliminary data.</text>
</comment>
<evidence type="ECO:0000313" key="12">
    <source>
        <dbReference type="Proteomes" id="UP001142055"/>
    </source>
</evidence>
<feature type="transmembrane region" description="Helical" evidence="10">
    <location>
        <begin position="208"/>
        <end position="228"/>
    </location>
</feature>
<evidence type="ECO:0000256" key="5">
    <source>
        <dbReference type="ARBA" id="ARBA00022832"/>
    </source>
</evidence>
<dbReference type="GO" id="GO:0030148">
    <property type="term" value="P:sphingolipid biosynthetic process"/>
    <property type="evidence" value="ECO:0007669"/>
    <property type="project" value="TreeGrafter"/>
</dbReference>
<dbReference type="Pfam" id="PF01151">
    <property type="entry name" value="ELO"/>
    <property type="match status" value="1"/>
</dbReference>